<evidence type="ECO:0000256" key="7">
    <source>
        <dbReference type="SAM" id="Phobius"/>
    </source>
</evidence>
<dbReference type="STRING" id="471856.Jden_0027"/>
<evidence type="ECO:0000256" key="2">
    <source>
        <dbReference type="ARBA" id="ARBA00010157"/>
    </source>
</evidence>
<comment type="subcellular location">
    <subcellularLocation>
        <location evidence="1">Cell membrane</location>
        <topology evidence="1">Multi-pass membrane protein</topology>
    </subcellularLocation>
</comment>
<feature type="transmembrane region" description="Helical" evidence="7">
    <location>
        <begin position="24"/>
        <end position="45"/>
    </location>
</feature>
<keyword evidence="6 7" id="KW-0472">Membrane</keyword>
<keyword evidence="3" id="KW-1003">Cell membrane</keyword>
<comment type="similarity">
    <text evidence="2">Belongs to the resistance-nodulation-cell division (RND) (TC 2.A.6) family. MmpL subfamily.</text>
</comment>
<dbReference type="Proteomes" id="UP000000628">
    <property type="component" value="Chromosome"/>
</dbReference>
<feature type="transmembrane region" description="Helical" evidence="7">
    <location>
        <begin position="279"/>
        <end position="301"/>
    </location>
</feature>
<feature type="domain" description="Membrane transport protein MMPL" evidence="8">
    <location>
        <begin position="55"/>
        <end position="316"/>
    </location>
</feature>
<dbReference type="InterPro" id="IPR050545">
    <property type="entry name" value="Mycobact_MmpL"/>
</dbReference>
<dbReference type="PANTHER" id="PTHR33406:SF6">
    <property type="entry name" value="MEMBRANE PROTEIN YDGH-RELATED"/>
    <property type="match status" value="1"/>
</dbReference>
<keyword evidence="10" id="KW-1185">Reference proteome</keyword>
<evidence type="ECO:0000256" key="1">
    <source>
        <dbReference type="ARBA" id="ARBA00004651"/>
    </source>
</evidence>
<dbReference type="eggNOG" id="COG2409">
    <property type="taxonomic scope" value="Bacteria"/>
</dbReference>
<evidence type="ECO:0000256" key="3">
    <source>
        <dbReference type="ARBA" id="ARBA00022475"/>
    </source>
</evidence>
<organism evidence="9 10">
    <name type="scientific">Jonesia denitrificans (strain ATCC 14870 / DSM 20603 / BCRC 15368 / CIP 55.134 / JCM 11481 / NBRC 15587 / NCTC 10816 / Prevot 55134)</name>
    <name type="common">Listeria denitrificans</name>
    <dbReference type="NCBI Taxonomy" id="471856"/>
    <lineage>
        <taxon>Bacteria</taxon>
        <taxon>Bacillati</taxon>
        <taxon>Actinomycetota</taxon>
        <taxon>Actinomycetes</taxon>
        <taxon>Micrococcales</taxon>
        <taxon>Jonesiaceae</taxon>
        <taxon>Jonesia</taxon>
    </lineage>
</organism>
<reference evidence="9 10" key="1">
    <citation type="journal article" date="2009" name="Stand. Genomic Sci.">
        <title>Complete genome sequence of Jonesia denitrificans type strain (Prevot 55134).</title>
        <authorList>
            <person name="Pukall R."/>
            <person name="Gehrich-Schroter G."/>
            <person name="Lapidus A."/>
            <person name="Nolan M."/>
            <person name="Glavina Del Rio T."/>
            <person name="Lucas S."/>
            <person name="Chen F."/>
            <person name="Tice H."/>
            <person name="Pitluck S."/>
            <person name="Cheng J.F."/>
            <person name="Copeland A."/>
            <person name="Saunders E."/>
            <person name="Brettin T."/>
            <person name="Detter J.C."/>
            <person name="Bruce D."/>
            <person name="Goodwin L."/>
            <person name="Pati A."/>
            <person name="Ivanova N."/>
            <person name="Mavromatis K."/>
            <person name="Ovchinnikova G."/>
            <person name="Chen A."/>
            <person name="Palaniappan K."/>
            <person name="Land M."/>
            <person name="Hauser L."/>
            <person name="Chang Y.J."/>
            <person name="Jeffries C.D."/>
            <person name="Chain P."/>
            <person name="Goker M."/>
            <person name="Bristow J."/>
            <person name="Eisen J.A."/>
            <person name="Markowitz V."/>
            <person name="Hugenholtz P."/>
            <person name="Kyrpides N.C."/>
            <person name="Klenk H.P."/>
            <person name="Han C."/>
        </authorList>
    </citation>
    <scope>NUCLEOTIDE SEQUENCE [LARGE SCALE GENOMIC DNA]</scope>
    <source>
        <strain evidence="10">ATCC 14870 / DSM 20603 / BCRC 15368 / CIP 55.134 / JCM 11481 / NBRC 15587 / NCTC 10816 / Prevot 55134</strain>
    </source>
</reference>
<dbReference type="InterPro" id="IPR004869">
    <property type="entry name" value="MMPL_dom"/>
</dbReference>
<dbReference type="Pfam" id="PF03176">
    <property type="entry name" value="MMPL"/>
    <property type="match status" value="1"/>
</dbReference>
<dbReference type="SUPFAM" id="SSF82866">
    <property type="entry name" value="Multidrug efflux transporter AcrB transmembrane domain"/>
    <property type="match status" value="1"/>
</dbReference>
<evidence type="ECO:0000256" key="6">
    <source>
        <dbReference type="ARBA" id="ARBA00023136"/>
    </source>
</evidence>
<dbReference type="GO" id="GO:0005886">
    <property type="term" value="C:plasma membrane"/>
    <property type="evidence" value="ECO:0007669"/>
    <property type="project" value="UniProtKB-SubCell"/>
</dbReference>
<dbReference type="HOGENOM" id="CLU_773309_0_0_11"/>
<keyword evidence="4 7" id="KW-0812">Transmembrane</keyword>
<gene>
    <name evidence="9" type="ordered locus">Jden_0027</name>
</gene>
<dbReference type="OrthoDB" id="2365435at2"/>
<protein>
    <submittedName>
        <fullName evidence="9">MMPL domain protein</fullName>
    </submittedName>
</protein>
<dbReference type="Gene3D" id="1.20.1640.10">
    <property type="entry name" value="Multidrug efflux transporter AcrB transmembrane domain"/>
    <property type="match status" value="1"/>
</dbReference>
<dbReference type="KEGG" id="jde:Jden_0027"/>
<feature type="transmembrane region" description="Helical" evidence="7">
    <location>
        <begin position="206"/>
        <end position="225"/>
    </location>
</feature>
<dbReference type="PANTHER" id="PTHR33406">
    <property type="entry name" value="MEMBRANE PROTEIN MJ1562-RELATED"/>
    <property type="match status" value="1"/>
</dbReference>
<feature type="transmembrane region" description="Helical" evidence="7">
    <location>
        <begin position="237"/>
        <end position="259"/>
    </location>
</feature>
<evidence type="ECO:0000256" key="5">
    <source>
        <dbReference type="ARBA" id="ARBA00022989"/>
    </source>
</evidence>
<evidence type="ECO:0000313" key="9">
    <source>
        <dbReference type="EMBL" id="ACV07706.1"/>
    </source>
</evidence>
<dbReference type="AlphaFoldDB" id="C7R4T3"/>
<evidence type="ECO:0000313" key="10">
    <source>
        <dbReference type="Proteomes" id="UP000000628"/>
    </source>
</evidence>
<keyword evidence="5 7" id="KW-1133">Transmembrane helix</keyword>
<sequence>MAAVPPNTTTRTGLAERLVSRRGAWVSILLALVVMVALFGAFSSVEAPQRSGKAPASSESAQVADILATFPDADTQTVLLVATRTDTTPLTPADHDTLTSIANTLTTNDSPTPPRVLISDDGNAALITHPITVGDTNSDTATTINELRERIGTLTPPVLTITVTGGPAFGADIASAFDGADITLLLITIGIVAVLLIGTYRSPILWLIPLTVVALADGLAGRITATTGTWLNLDFDAGIISVLMFGASTNYALLLISRYREELTTTPNHRDALATAWRATLPAILASNVTVVLALLSLIFATIPLTRGLGVPAAHGPSTTWCPVAPLCVDHFDRVWTTTICTQTCIMVHTRT</sequence>
<feature type="transmembrane region" description="Helical" evidence="7">
    <location>
        <begin position="182"/>
        <end position="200"/>
    </location>
</feature>
<evidence type="ECO:0000259" key="8">
    <source>
        <dbReference type="Pfam" id="PF03176"/>
    </source>
</evidence>
<accession>C7R4T3</accession>
<name>C7R4T3_JONDD</name>
<proteinExistence type="inferred from homology"/>
<dbReference type="EMBL" id="CP001706">
    <property type="protein sequence ID" value="ACV07706.1"/>
    <property type="molecule type" value="Genomic_DNA"/>
</dbReference>
<evidence type="ECO:0000256" key="4">
    <source>
        <dbReference type="ARBA" id="ARBA00022692"/>
    </source>
</evidence>